<evidence type="ECO:0000313" key="2">
    <source>
        <dbReference type="EMBL" id="MBL1094711.1"/>
    </source>
</evidence>
<gene>
    <name evidence="2" type="ORF">JK360_36285</name>
</gene>
<organism evidence="2 3">
    <name type="scientific">Streptomyces siderophoricus</name>
    <dbReference type="NCBI Taxonomy" id="2802281"/>
    <lineage>
        <taxon>Bacteria</taxon>
        <taxon>Bacillati</taxon>
        <taxon>Actinomycetota</taxon>
        <taxon>Actinomycetes</taxon>
        <taxon>Kitasatosporales</taxon>
        <taxon>Streptomycetaceae</taxon>
        <taxon>Streptomyces</taxon>
    </lineage>
</organism>
<protein>
    <submittedName>
        <fullName evidence="2">Transposase</fullName>
    </submittedName>
</protein>
<dbReference type="EMBL" id="JAERRI010000032">
    <property type="protein sequence ID" value="MBL1094711.1"/>
    <property type="molecule type" value="Genomic_DNA"/>
</dbReference>
<reference evidence="2 3" key="1">
    <citation type="submission" date="2021-01" db="EMBL/GenBank/DDBJ databases">
        <title>WGS of actinomycetes isolated from Thailand.</title>
        <authorList>
            <person name="Thawai C."/>
        </authorList>
    </citation>
    <scope>NUCLEOTIDE SEQUENCE [LARGE SCALE GENOMIC DNA]</scope>
    <source>
        <strain evidence="2 3">CH9-7</strain>
    </source>
</reference>
<keyword evidence="3" id="KW-1185">Reference proteome</keyword>
<dbReference type="InterPro" id="IPR002560">
    <property type="entry name" value="Transposase_DDE"/>
</dbReference>
<dbReference type="Pfam" id="PF01610">
    <property type="entry name" value="DDE_Tnp_ISL3"/>
    <property type="match status" value="1"/>
</dbReference>
<feature type="domain" description="Transposase IS204/IS1001/IS1096/IS1165 DDE" evidence="1">
    <location>
        <begin position="3"/>
        <end position="47"/>
    </location>
</feature>
<comment type="caution">
    <text evidence="2">The sequence shown here is derived from an EMBL/GenBank/DDBJ whole genome shotgun (WGS) entry which is preliminary data.</text>
</comment>
<evidence type="ECO:0000313" key="3">
    <source>
        <dbReference type="Proteomes" id="UP000629371"/>
    </source>
</evidence>
<proteinExistence type="predicted"/>
<evidence type="ECO:0000259" key="1">
    <source>
        <dbReference type="Pfam" id="PF01610"/>
    </source>
</evidence>
<name>A0ABS1N3R5_9ACTN</name>
<dbReference type="Proteomes" id="UP000629371">
    <property type="component" value="Unassembled WGS sequence"/>
</dbReference>
<sequence>MAREAAVEVVCRDRAPYFTEGATAGAPQAVQVADRWHLRHHLSEAAACAAVHRGCLRVLTPDRRPHHARPVLRPGAHRAAR</sequence>
<accession>A0ABS1N3R5</accession>